<feature type="region of interest" description="Disordered" evidence="1">
    <location>
        <begin position="1"/>
        <end position="45"/>
    </location>
</feature>
<evidence type="ECO:0000313" key="3">
    <source>
        <dbReference type="Proteomes" id="UP000001876"/>
    </source>
</evidence>
<name>C1N851_MICPC</name>
<dbReference type="OMA" id="ANFTRAP"/>
<organism evidence="3">
    <name type="scientific">Micromonas pusilla (strain CCMP1545)</name>
    <name type="common">Picoplanktonic green alga</name>
    <dbReference type="NCBI Taxonomy" id="564608"/>
    <lineage>
        <taxon>Eukaryota</taxon>
        <taxon>Viridiplantae</taxon>
        <taxon>Chlorophyta</taxon>
        <taxon>Mamiellophyceae</taxon>
        <taxon>Mamiellales</taxon>
        <taxon>Mamiellaceae</taxon>
        <taxon>Micromonas</taxon>
    </lineage>
</organism>
<keyword evidence="3" id="KW-1185">Reference proteome</keyword>
<dbReference type="OrthoDB" id="10532771at2759"/>
<dbReference type="Proteomes" id="UP000001876">
    <property type="component" value="Unassembled WGS sequence"/>
</dbReference>
<gene>
    <name evidence="2" type="ORF">MICPUCDRAFT_53953</name>
</gene>
<protein>
    <submittedName>
        <fullName evidence="2">Predicted protein</fullName>
    </submittedName>
</protein>
<proteinExistence type="predicted"/>
<evidence type="ECO:0000256" key="1">
    <source>
        <dbReference type="SAM" id="MobiDB-lite"/>
    </source>
</evidence>
<dbReference type="KEGG" id="mpp:MICPUCDRAFT_53953"/>
<dbReference type="RefSeq" id="XP_003064021.1">
    <property type="nucleotide sequence ID" value="XM_003063975.1"/>
</dbReference>
<dbReference type="GeneID" id="9689462"/>
<feature type="compositionally biased region" description="Low complexity" evidence="1">
    <location>
        <begin position="1"/>
        <end position="12"/>
    </location>
</feature>
<dbReference type="AlphaFoldDB" id="C1N851"/>
<dbReference type="EMBL" id="GG663750">
    <property type="protein sequence ID" value="EEH51643.1"/>
    <property type="molecule type" value="Genomic_DNA"/>
</dbReference>
<accession>C1N851</accession>
<reference evidence="2 3" key="1">
    <citation type="journal article" date="2009" name="Science">
        <title>Green evolution and dynamic adaptations revealed by genomes of the marine picoeukaryotes Micromonas.</title>
        <authorList>
            <person name="Worden A.Z."/>
            <person name="Lee J.H."/>
            <person name="Mock T."/>
            <person name="Rouze P."/>
            <person name="Simmons M.P."/>
            <person name="Aerts A.L."/>
            <person name="Allen A.E."/>
            <person name="Cuvelier M.L."/>
            <person name="Derelle E."/>
            <person name="Everett M.V."/>
            <person name="Foulon E."/>
            <person name="Grimwood J."/>
            <person name="Gundlach H."/>
            <person name="Henrissat B."/>
            <person name="Napoli C."/>
            <person name="McDonald S.M."/>
            <person name="Parker M.S."/>
            <person name="Rombauts S."/>
            <person name="Salamov A."/>
            <person name="Von Dassow P."/>
            <person name="Badger J.H."/>
            <person name="Coutinho P.M."/>
            <person name="Demir E."/>
            <person name="Dubchak I."/>
            <person name="Gentemann C."/>
            <person name="Eikrem W."/>
            <person name="Gready J.E."/>
            <person name="John U."/>
            <person name="Lanier W."/>
            <person name="Lindquist E.A."/>
            <person name="Lucas S."/>
            <person name="Mayer K.F."/>
            <person name="Moreau H."/>
            <person name="Not F."/>
            <person name="Otillar R."/>
            <person name="Panaud O."/>
            <person name="Pangilinan J."/>
            <person name="Paulsen I."/>
            <person name="Piegu B."/>
            <person name="Poliakov A."/>
            <person name="Robbens S."/>
            <person name="Schmutz J."/>
            <person name="Toulza E."/>
            <person name="Wyss T."/>
            <person name="Zelensky A."/>
            <person name="Zhou K."/>
            <person name="Armbrust E.V."/>
            <person name="Bhattacharya D."/>
            <person name="Goodenough U.W."/>
            <person name="Van de Peer Y."/>
            <person name="Grigoriev I.V."/>
        </authorList>
    </citation>
    <scope>NUCLEOTIDE SEQUENCE [LARGE SCALE GENOMIC DNA]</scope>
    <source>
        <strain evidence="2 3">CCMP1545</strain>
    </source>
</reference>
<sequence length="211" mass="22759">MAAAATNAAAPRVAPPLAPSATRRRATTTTTRRSSGDGVEGVPLADRGASSSPVIHFWHLWASSPACRAAVQRWGKGSPFRDAPLLESRVRALTRVFDARSGVDVPALLTREPELLLRDFRDVTRAVVAVKAAAPEMDGAALTRAPGLLLCDAEDLARARRALEGEVGKREAARVIRKSPEELMKRTRRAAEEDEMRAAVTMQYGEAMEPP</sequence>
<evidence type="ECO:0000313" key="2">
    <source>
        <dbReference type="EMBL" id="EEH51643.1"/>
    </source>
</evidence>